<evidence type="ECO:0000313" key="2">
    <source>
        <dbReference type="Proteomes" id="UP001473424"/>
    </source>
</evidence>
<proteinExistence type="predicted"/>
<name>A0ABM8JNM2_9MOLU</name>
<sequence length="42" mass="4971">MNNKYEGKNRIPKTEIEITIDINIKAVDNNFGWVTLYWTLIT</sequence>
<accession>A0ABM8JNM2</accession>
<dbReference type="EMBL" id="AP028955">
    <property type="protein sequence ID" value="BET38886.1"/>
    <property type="molecule type" value="Genomic_DNA"/>
</dbReference>
<organism evidence="1 2">
    <name type="scientific">Spiroplasma ixodetis</name>
    <dbReference type="NCBI Taxonomy" id="2141"/>
    <lineage>
        <taxon>Bacteria</taxon>
        <taxon>Bacillati</taxon>
        <taxon>Mycoplasmatota</taxon>
        <taxon>Mollicutes</taxon>
        <taxon>Entomoplasmatales</taxon>
        <taxon>Spiroplasmataceae</taxon>
        <taxon>Spiroplasma</taxon>
    </lineage>
</organism>
<keyword evidence="2" id="KW-1185">Reference proteome</keyword>
<reference evidence="2" key="1">
    <citation type="journal article" date="2024" name="FEMS Microbiol. Lett.">
        <title>Genomic insights into Spiroplasma endosymbionts that induce male-killing and protective phenotypes in the pea aphid.</title>
        <authorList>
            <person name="Arai H."/>
            <person name="Legeai F."/>
            <person name="Kageyama D."/>
            <person name="Sugio A."/>
            <person name="Simon J.C."/>
        </authorList>
    </citation>
    <scope>NUCLEOTIDE SEQUENCE [LARGE SCALE GENOMIC DNA]</scope>
    <source>
        <strain evidence="2">sAp269</strain>
    </source>
</reference>
<protein>
    <submittedName>
        <fullName evidence="1">Uncharacterized protein</fullName>
    </submittedName>
</protein>
<dbReference type="Proteomes" id="UP001473424">
    <property type="component" value="Chromosome"/>
</dbReference>
<gene>
    <name evidence="1" type="ORF">SAP269_14750</name>
</gene>
<evidence type="ECO:0000313" key="1">
    <source>
        <dbReference type="EMBL" id="BET38886.1"/>
    </source>
</evidence>